<dbReference type="AlphaFoldDB" id="A0A964UZG6"/>
<gene>
    <name evidence="1" type="ORF">EBV32_06035</name>
</gene>
<dbReference type="EMBL" id="RGET01000202">
    <property type="protein sequence ID" value="NBN88628.1"/>
    <property type="molecule type" value="Genomic_DNA"/>
</dbReference>
<feature type="non-terminal residue" evidence="1">
    <location>
        <position position="399"/>
    </location>
</feature>
<dbReference type="Proteomes" id="UP000713222">
    <property type="component" value="Unassembled WGS sequence"/>
</dbReference>
<organism evidence="1 2">
    <name type="scientific">Candidatus Fonsibacter lacus</name>
    <dbReference type="NCBI Taxonomy" id="2576439"/>
    <lineage>
        <taxon>Bacteria</taxon>
        <taxon>Pseudomonadati</taxon>
        <taxon>Pseudomonadota</taxon>
        <taxon>Alphaproteobacteria</taxon>
        <taxon>Candidatus Pelagibacterales</taxon>
        <taxon>Candidatus Pelagibacterales incertae sedis</taxon>
        <taxon>Candidatus Fonsibacter</taxon>
    </lineage>
</organism>
<evidence type="ECO:0000313" key="1">
    <source>
        <dbReference type="EMBL" id="NBN88628.1"/>
    </source>
</evidence>
<name>A0A964UZG6_9PROT</name>
<proteinExistence type="predicted"/>
<reference evidence="1" key="1">
    <citation type="submission" date="2018-10" db="EMBL/GenBank/DDBJ databases">
        <title>Iterative Subtractive Binning of Freshwater Chronoseries Metagenomes Recovers Nearly Complete Genomes from over Four Hundred Novel Species.</title>
        <authorList>
            <person name="Rodriguez-R L.M."/>
            <person name="Tsementzi D."/>
            <person name="Luo C."/>
            <person name="Konstantinidis K.T."/>
        </authorList>
    </citation>
    <scope>NUCLEOTIDE SEQUENCE</scope>
    <source>
        <strain evidence="1">WB7_6_001</strain>
    </source>
</reference>
<evidence type="ECO:0000313" key="2">
    <source>
        <dbReference type="Proteomes" id="UP000713222"/>
    </source>
</evidence>
<comment type="caution">
    <text evidence="1">The sequence shown here is derived from an EMBL/GenBank/DDBJ whole genome shotgun (WGS) entry which is preliminary data.</text>
</comment>
<accession>A0A964UZG6</accession>
<feature type="non-terminal residue" evidence="1">
    <location>
        <position position="1"/>
    </location>
</feature>
<protein>
    <submittedName>
        <fullName evidence="1">Uncharacterized protein</fullName>
    </submittedName>
</protein>
<sequence length="399" mass="43022">TQIKGLGHSISKQIEQQAERVYGPEIGSHLKGISADYRFYKELTERDGFSALFSSDANSKAVNSLVDDVLSHGPGIESYANVVSFIENLAAPKQGMTVAKTAAGPVLMQGTTIIAPEMAAAMKGHLNGLIHANLLKRAEANGKINNTVLSGLFEKIGNHEGLPEMMGYSRGDIANFSAMLKDFPDVGRLTEQDMATYLTNPYFRKLAESRGTGLSSIIRMDMAERAVQERMNQATLMESAGKVAEARRLYDSAQAIAAKNGIDAAAADAKYKAALGTPGLRVFAPGVKGSPEGQINAESYRTILKTLFDPAAGATSNKYVENIFTYLRSSRDPADKQLLKDLQASYVNDYLNLFQTEARGGMLGEVPSARKFAEYFNPLPGAPAAAEMQRAQIVLDPAQ</sequence>